<organism evidence="1">
    <name type="scientific">marine sediment metagenome</name>
    <dbReference type="NCBI Taxonomy" id="412755"/>
    <lineage>
        <taxon>unclassified sequences</taxon>
        <taxon>metagenomes</taxon>
        <taxon>ecological metagenomes</taxon>
    </lineage>
</organism>
<proteinExistence type="predicted"/>
<sequence length="46" mass="5170">MLIARKTGLAEFLQYTSRTAADVVRATMHRAELLLAKTMKGSRAKY</sequence>
<gene>
    <name evidence="1" type="ORF">S01H4_63030</name>
</gene>
<reference evidence="1" key="1">
    <citation type="journal article" date="2014" name="Front. Microbiol.">
        <title>High frequency of phylogenetically diverse reductive dehalogenase-homologous genes in deep subseafloor sedimentary metagenomes.</title>
        <authorList>
            <person name="Kawai M."/>
            <person name="Futagami T."/>
            <person name="Toyoda A."/>
            <person name="Takaki Y."/>
            <person name="Nishi S."/>
            <person name="Hori S."/>
            <person name="Arai W."/>
            <person name="Tsubouchi T."/>
            <person name="Morono Y."/>
            <person name="Uchiyama I."/>
            <person name="Ito T."/>
            <person name="Fujiyama A."/>
            <person name="Inagaki F."/>
            <person name="Takami H."/>
        </authorList>
    </citation>
    <scope>NUCLEOTIDE SEQUENCE</scope>
    <source>
        <strain evidence="1">Expedition CK06-06</strain>
    </source>
</reference>
<protein>
    <submittedName>
        <fullName evidence="1">Uncharacterized protein</fullName>
    </submittedName>
</protein>
<evidence type="ECO:0000313" key="1">
    <source>
        <dbReference type="EMBL" id="GAH10951.1"/>
    </source>
</evidence>
<dbReference type="EMBL" id="BART01037780">
    <property type="protein sequence ID" value="GAH10951.1"/>
    <property type="molecule type" value="Genomic_DNA"/>
</dbReference>
<dbReference type="AlphaFoldDB" id="X1CRC0"/>
<name>X1CRC0_9ZZZZ</name>
<feature type="non-terminal residue" evidence="1">
    <location>
        <position position="46"/>
    </location>
</feature>
<comment type="caution">
    <text evidence="1">The sequence shown here is derived from an EMBL/GenBank/DDBJ whole genome shotgun (WGS) entry which is preliminary data.</text>
</comment>
<accession>X1CRC0</accession>